<evidence type="ECO:0000256" key="2">
    <source>
        <dbReference type="SAM" id="MobiDB-lite"/>
    </source>
</evidence>
<dbReference type="GO" id="GO:0005524">
    <property type="term" value="F:ATP binding"/>
    <property type="evidence" value="ECO:0007669"/>
    <property type="project" value="UniProtKB-UniRule"/>
</dbReference>
<dbReference type="SUPFAM" id="SSF56104">
    <property type="entry name" value="SAICAR synthase-like"/>
    <property type="match status" value="1"/>
</dbReference>
<dbReference type="GO" id="GO:0005886">
    <property type="term" value="C:plasma membrane"/>
    <property type="evidence" value="ECO:0007669"/>
    <property type="project" value="TreeGrafter"/>
</dbReference>
<organism evidence="4 5">
    <name type="scientific">Petromyzon marinus</name>
    <name type="common">Sea lamprey</name>
    <dbReference type="NCBI Taxonomy" id="7757"/>
    <lineage>
        <taxon>Eukaryota</taxon>
        <taxon>Metazoa</taxon>
        <taxon>Chordata</taxon>
        <taxon>Craniata</taxon>
        <taxon>Vertebrata</taxon>
        <taxon>Cyclostomata</taxon>
        <taxon>Hyperoartia</taxon>
        <taxon>Petromyzontiformes</taxon>
        <taxon>Petromyzontidae</taxon>
        <taxon>Petromyzon</taxon>
    </lineage>
</organism>
<sequence>MENDNKTDSQAGRASVRSRTFKSRILQRFRDKWKLLGLFEIELSHEFYWLTCCLKSGLSAALQHGRASPPPVELRDADYEAVLTQTHQDFVLETFAGPVFASFRQLLGLREDDYVGSLASPGCYLQFISNSKSKADFFLTNDKRFFLKTQNRREYRFLLRHLREYVQHFEKYPHTLLVKILGLHRISLSNEPKKYFIVMQSVFYPDERIAVRYDIKGCELGRWTQPAPEGSPVIVVLKDNNFGASSVRLGPEQPWFLRQLELDTAFLRGLSVLDYSLLLASQDLHSDEQMQNHSFANLIIRTKRSVALRTSDNGGLTRAPIPGSVQDQDTGEIHEGGDSDDGDGGGNSIDDGGSPGANRPGANRTGADSENVVGFPYDKSVSVETFARQNRRLLPACRNALHVLDGPCTRYYVGIIDIFTVFSVRKRLEAAWKSVRHCGTSFSTVSPDHYAARLGAWARSHAE</sequence>
<dbReference type="SMART" id="SM00330">
    <property type="entry name" value="PIPKc"/>
    <property type="match status" value="1"/>
</dbReference>
<dbReference type="InterPro" id="IPR027483">
    <property type="entry name" value="PInositol-4-P-4/5-kinase_C_sf"/>
</dbReference>
<keyword evidence="1" id="KW-0808">Transferase</keyword>
<keyword evidence="1" id="KW-0418">Kinase</keyword>
<dbReference type="GO" id="GO:0016308">
    <property type="term" value="F:1-phosphatidylinositol-4-phosphate 5-kinase activity"/>
    <property type="evidence" value="ECO:0007669"/>
    <property type="project" value="TreeGrafter"/>
</dbReference>
<proteinExistence type="predicted"/>
<name>A0AAJ7XC13_PETMA</name>
<dbReference type="InterPro" id="IPR002498">
    <property type="entry name" value="PInositol-4-P-4/5-kinase_core"/>
</dbReference>
<gene>
    <name evidence="5" type="primary">PIP5KL1</name>
</gene>
<dbReference type="InterPro" id="IPR027484">
    <property type="entry name" value="PInositol-4-P-5-kinase_N"/>
</dbReference>
<dbReference type="Proteomes" id="UP001318040">
    <property type="component" value="Chromosome 50"/>
</dbReference>
<dbReference type="InterPro" id="IPR023610">
    <property type="entry name" value="PInositol-4/5-P-5/4-kinase"/>
</dbReference>
<evidence type="ECO:0000313" key="4">
    <source>
        <dbReference type="Proteomes" id="UP001318040"/>
    </source>
</evidence>
<dbReference type="KEGG" id="pmrn:116953117"/>
<dbReference type="GO" id="GO:0046854">
    <property type="term" value="P:phosphatidylinositol phosphate biosynthetic process"/>
    <property type="evidence" value="ECO:0007669"/>
    <property type="project" value="TreeGrafter"/>
</dbReference>
<keyword evidence="1" id="KW-0547">Nucleotide-binding</keyword>
<dbReference type="CTD" id="138429"/>
<dbReference type="Gene3D" id="3.30.800.10">
    <property type="entry name" value="Phosphatidylinositol Phosphate Kinase II Beta"/>
    <property type="match status" value="1"/>
</dbReference>
<feature type="region of interest" description="Disordered" evidence="2">
    <location>
        <begin position="311"/>
        <end position="371"/>
    </location>
</feature>
<dbReference type="RefSeq" id="XP_032828861.1">
    <property type="nucleotide sequence ID" value="XM_032972970.1"/>
</dbReference>
<keyword evidence="4" id="KW-1185">Reference proteome</keyword>
<dbReference type="PROSITE" id="PS51455">
    <property type="entry name" value="PIPK"/>
    <property type="match status" value="1"/>
</dbReference>
<dbReference type="Gene3D" id="3.30.810.10">
    <property type="entry name" value="2-Layer Sandwich"/>
    <property type="match status" value="1"/>
</dbReference>
<dbReference type="GeneID" id="116953117"/>
<evidence type="ECO:0000259" key="3">
    <source>
        <dbReference type="PROSITE" id="PS51455"/>
    </source>
</evidence>
<dbReference type="CDD" id="cd17304">
    <property type="entry name" value="PIPKc_PIP5KL1"/>
    <property type="match status" value="1"/>
</dbReference>
<dbReference type="PANTHER" id="PTHR23086">
    <property type="entry name" value="PHOSPHATIDYLINOSITOL-4-PHOSPHATE 5-KINASE"/>
    <property type="match status" value="1"/>
</dbReference>
<dbReference type="PANTHER" id="PTHR23086:SF46">
    <property type="entry name" value="PHOSPHATIDYLINOSITOL 4-PHOSPHATE 5-KINASE-LIKE PROTEIN 1"/>
    <property type="match status" value="1"/>
</dbReference>
<accession>A0AAJ7XC13</accession>
<feature type="domain" description="PIPK" evidence="3">
    <location>
        <begin position="31"/>
        <end position="462"/>
    </location>
</feature>
<reference evidence="5" key="1">
    <citation type="submission" date="2025-08" db="UniProtKB">
        <authorList>
            <consortium name="RefSeq"/>
        </authorList>
    </citation>
    <scope>IDENTIFICATION</scope>
    <source>
        <tissue evidence="5">Sperm</tissue>
    </source>
</reference>
<dbReference type="Pfam" id="PF01504">
    <property type="entry name" value="PIP5K"/>
    <property type="match status" value="1"/>
</dbReference>
<dbReference type="AlphaFoldDB" id="A0AAJ7XC13"/>
<keyword evidence="1" id="KW-0067">ATP-binding</keyword>
<evidence type="ECO:0000256" key="1">
    <source>
        <dbReference type="PROSITE-ProRule" id="PRU00781"/>
    </source>
</evidence>
<evidence type="ECO:0000313" key="5">
    <source>
        <dbReference type="RefSeq" id="XP_032828861.1"/>
    </source>
</evidence>
<protein>
    <submittedName>
        <fullName evidence="5">Phosphatidylinositol 4-phosphate 5-kinase-like protein 1 isoform X1</fullName>
    </submittedName>
</protein>